<protein>
    <submittedName>
        <fullName evidence="1">Uncharacterized protein</fullName>
    </submittedName>
</protein>
<dbReference type="EMBL" id="FOZZ01000001">
    <property type="protein sequence ID" value="SFS37972.1"/>
    <property type="molecule type" value="Genomic_DNA"/>
</dbReference>
<gene>
    <name evidence="1" type="ORF">SAMN05660206_101397</name>
</gene>
<accession>A0A1I6PCM7</accession>
<reference evidence="1 2" key="1">
    <citation type="submission" date="2016-10" db="EMBL/GenBank/DDBJ databases">
        <authorList>
            <person name="de Groot N.N."/>
        </authorList>
    </citation>
    <scope>NUCLEOTIDE SEQUENCE [LARGE SCALE GENOMIC DNA]</scope>
    <source>
        <strain evidence="1 2">DSM 22789</strain>
    </source>
</reference>
<dbReference type="AlphaFoldDB" id="A0A1I6PCM7"/>
<name>A0A1I6PCM7_9SPHI</name>
<proteinExistence type="predicted"/>
<evidence type="ECO:0000313" key="2">
    <source>
        <dbReference type="Proteomes" id="UP000198785"/>
    </source>
</evidence>
<dbReference type="Proteomes" id="UP000198785">
    <property type="component" value="Unassembled WGS sequence"/>
</dbReference>
<evidence type="ECO:0000313" key="1">
    <source>
        <dbReference type="EMBL" id="SFS37972.1"/>
    </source>
</evidence>
<keyword evidence="2" id="KW-1185">Reference proteome</keyword>
<organism evidence="1 2">
    <name type="scientific">Sphingobacterium wenxiniae</name>
    <dbReference type="NCBI Taxonomy" id="683125"/>
    <lineage>
        <taxon>Bacteria</taxon>
        <taxon>Pseudomonadati</taxon>
        <taxon>Bacteroidota</taxon>
        <taxon>Sphingobacteriia</taxon>
        <taxon>Sphingobacteriales</taxon>
        <taxon>Sphingobacteriaceae</taxon>
        <taxon>Sphingobacterium</taxon>
    </lineage>
</organism>
<sequence length="67" mass="7983">MIVMCGWTIFMLRCFVRMRVLQCRTQQCCAYCEKNEDMFEQMSHVNDGTNIVQMQLCCKLNITKLHL</sequence>